<protein>
    <submittedName>
        <fullName evidence="1">Uncharacterized protein</fullName>
    </submittedName>
</protein>
<dbReference type="Proteomes" id="UP000501690">
    <property type="component" value="Linkage Group LG8"/>
</dbReference>
<name>A0A4D6MRU4_VIGUN</name>
<gene>
    <name evidence="1" type="ORF">DEO72_LG8g1825</name>
</gene>
<proteinExistence type="predicted"/>
<sequence length="176" mass="19860">MANTMSTMFYAKYRGGKSFWTHPYEPQLAHSHRQHSPIRATTQGFLVFIRHPELQLKRYHSEPQLKECHMFSLYPKKELKGYCSEPQLKEHSSKLIVKVSPKSLRPRTSKAHNNFAFALSPSIAPESLGECQCSSIGGNHKLPGAMRPFSSSSSITFSTAKRLRVAEPSASPIVTW</sequence>
<evidence type="ECO:0000313" key="2">
    <source>
        <dbReference type="Proteomes" id="UP000501690"/>
    </source>
</evidence>
<reference evidence="1 2" key="1">
    <citation type="submission" date="2019-04" db="EMBL/GenBank/DDBJ databases">
        <title>An improved genome assembly and genetic linkage map for asparagus bean, Vigna unguiculata ssp. sesquipedialis.</title>
        <authorList>
            <person name="Xia Q."/>
            <person name="Zhang R."/>
            <person name="Dong Y."/>
        </authorList>
    </citation>
    <scope>NUCLEOTIDE SEQUENCE [LARGE SCALE GENOMIC DNA]</scope>
    <source>
        <tissue evidence="1">Leaf</tissue>
    </source>
</reference>
<keyword evidence="2" id="KW-1185">Reference proteome</keyword>
<organism evidence="1 2">
    <name type="scientific">Vigna unguiculata</name>
    <name type="common">Cowpea</name>
    <dbReference type="NCBI Taxonomy" id="3917"/>
    <lineage>
        <taxon>Eukaryota</taxon>
        <taxon>Viridiplantae</taxon>
        <taxon>Streptophyta</taxon>
        <taxon>Embryophyta</taxon>
        <taxon>Tracheophyta</taxon>
        <taxon>Spermatophyta</taxon>
        <taxon>Magnoliopsida</taxon>
        <taxon>eudicotyledons</taxon>
        <taxon>Gunneridae</taxon>
        <taxon>Pentapetalae</taxon>
        <taxon>rosids</taxon>
        <taxon>fabids</taxon>
        <taxon>Fabales</taxon>
        <taxon>Fabaceae</taxon>
        <taxon>Papilionoideae</taxon>
        <taxon>50 kb inversion clade</taxon>
        <taxon>NPAAA clade</taxon>
        <taxon>indigoferoid/millettioid clade</taxon>
        <taxon>Phaseoleae</taxon>
        <taxon>Vigna</taxon>
    </lineage>
</organism>
<evidence type="ECO:0000313" key="1">
    <source>
        <dbReference type="EMBL" id="QCE03798.1"/>
    </source>
</evidence>
<accession>A0A4D6MRU4</accession>
<dbReference type="AlphaFoldDB" id="A0A4D6MRU4"/>
<dbReference type="EMBL" id="CP039352">
    <property type="protein sequence ID" value="QCE03798.1"/>
    <property type="molecule type" value="Genomic_DNA"/>
</dbReference>